<dbReference type="RefSeq" id="WP_156242038.1">
    <property type="nucleotide sequence ID" value="NZ_BAAAZL010000004.1"/>
</dbReference>
<dbReference type="KEGG" id="moj:D7D94_07600"/>
<evidence type="ECO:0008006" key="4">
    <source>
        <dbReference type="Google" id="ProtNLM"/>
    </source>
</evidence>
<name>A0A6I6E021_9MICO</name>
<dbReference type="Proteomes" id="UP000422989">
    <property type="component" value="Chromosome"/>
</dbReference>
<keyword evidence="3" id="KW-1185">Reference proteome</keyword>
<sequence length="206" mass="20828">MKKQNRAARIGVAMVGGVLLAGVAGAAFAEEQVGDGTDVDVSVEIEDTGTGVLAMSVAGTSAPLTEEGSTAMVRQFTGTLPTVTVTDTRTAEEIPDGAYWWVEGTASSFTGDAGQAEIGPENLGWAPSVSQDGSGAVAPGPDVAPALSAEEAPNNVGLEGRELLAMAITSEEAIGSWQADAALKLQVPVDTAPGSYTSTLTLSLFE</sequence>
<gene>
    <name evidence="2" type="ORF">D7D94_07600</name>
</gene>
<evidence type="ECO:0000313" key="3">
    <source>
        <dbReference type="Proteomes" id="UP000422989"/>
    </source>
</evidence>
<keyword evidence="1" id="KW-0732">Signal</keyword>
<reference evidence="2" key="1">
    <citation type="submission" date="2018-09" db="EMBL/GenBank/DDBJ databases">
        <title>Whole genome sequencing of Microbacterium oryzae strain MB-10T.</title>
        <authorList>
            <person name="Das S.K."/>
        </authorList>
    </citation>
    <scope>NUCLEOTIDE SEQUENCE [LARGE SCALE GENOMIC DNA]</scope>
    <source>
        <strain evidence="2">MB-10</strain>
    </source>
</reference>
<accession>A0A6I6E021</accession>
<dbReference type="OrthoDB" id="3696279at2"/>
<evidence type="ECO:0000256" key="1">
    <source>
        <dbReference type="SAM" id="SignalP"/>
    </source>
</evidence>
<dbReference type="AlphaFoldDB" id="A0A6I6E021"/>
<dbReference type="EMBL" id="CP032550">
    <property type="protein sequence ID" value="QGU27544.1"/>
    <property type="molecule type" value="Genomic_DNA"/>
</dbReference>
<organism evidence="2 3">
    <name type="scientific">Microbacterium oryzae</name>
    <dbReference type="NCBI Taxonomy" id="743009"/>
    <lineage>
        <taxon>Bacteria</taxon>
        <taxon>Bacillati</taxon>
        <taxon>Actinomycetota</taxon>
        <taxon>Actinomycetes</taxon>
        <taxon>Micrococcales</taxon>
        <taxon>Microbacteriaceae</taxon>
        <taxon>Microbacterium</taxon>
    </lineage>
</organism>
<feature type="signal peptide" evidence="1">
    <location>
        <begin position="1"/>
        <end position="29"/>
    </location>
</feature>
<feature type="chain" id="PRO_5026174542" description="WxL domain-containing protein" evidence="1">
    <location>
        <begin position="30"/>
        <end position="206"/>
    </location>
</feature>
<protein>
    <recommendedName>
        <fullName evidence="4">WxL domain-containing protein</fullName>
    </recommendedName>
</protein>
<evidence type="ECO:0000313" key="2">
    <source>
        <dbReference type="EMBL" id="QGU27544.1"/>
    </source>
</evidence>
<proteinExistence type="predicted"/>